<organism evidence="2 3">
    <name type="scientific">Aliidongia dinghuensis</name>
    <dbReference type="NCBI Taxonomy" id="1867774"/>
    <lineage>
        <taxon>Bacteria</taxon>
        <taxon>Pseudomonadati</taxon>
        <taxon>Pseudomonadota</taxon>
        <taxon>Alphaproteobacteria</taxon>
        <taxon>Rhodospirillales</taxon>
        <taxon>Dongiaceae</taxon>
        <taxon>Aliidongia</taxon>
    </lineage>
</organism>
<evidence type="ECO:0000259" key="1">
    <source>
        <dbReference type="Pfam" id="PF09722"/>
    </source>
</evidence>
<dbReference type="InterPro" id="IPR024467">
    <property type="entry name" value="Xre/MbcA/ParS-like_toxin-bd"/>
</dbReference>
<proteinExistence type="predicted"/>
<evidence type="ECO:0000313" key="2">
    <source>
        <dbReference type="EMBL" id="GGF04506.1"/>
    </source>
</evidence>
<name>A0A8J2YQ72_9PROT</name>
<gene>
    <name evidence="2" type="ORF">GCM10011611_07400</name>
</gene>
<dbReference type="RefSeq" id="WP_189042672.1">
    <property type="nucleotide sequence ID" value="NZ_BMJQ01000002.1"/>
</dbReference>
<dbReference type="Pfam" id="PF09722">
    <property type="entry name" value="Xre_MbcA_ParS_C"/>
    <property type="match status" value="1"/>
</dbReference>
<dbReference type="EMBL" id="BMJQ01000002">
    <property type="protein sequence ID" value="GGF04506.1"/>
    <property type="molecule type" value="Genomic_DNA"/>
</dbReference>
<reference evidence="2" key="2">
    <citation type="submission" date="2020-09" db="EMBL/GenBank/DDBJ databases">
        <authorList>
            <person name="Sun Q."/>
            <person name="Zhou Y."/>
        </authorList>
    </citation>
    <scope>NUCLEOTIDE SEQUENCE</scope>
    <source>
        <strain evidence="2">CGMCC 1.15725</strain>
    </source>
</reference>
<comment type="caution">
    <text evidence="2">The sequence shown here is derived from an EMBL/GenBank/DDBJ whole genome shotgun (WGS) entry which is preliminary data.</text>
</comment>
<feature type="domain" description="Antitoxin Xre/MbcA/ParS-like toxin-binding" evidence="1">
    <location>
        <begin position="14"/>
        <end position="58"/>
    </location>
</feature>
<dbReference type="Proteomes" id="UP000646365">
    <property type="component" value="Unassembled WGS sequence"/>
</dbReference>
<dbReference type="AlphaFoldDB" id="A0A8J2YQ72"/>
<evidence type="ECO:0000313" key="3">
    <source>
        <dbReference type="Proteomes" id="UP000646365"/>
    </source>
</evidence>
<protein>
    <recommendedName>
        <fullName evidence="1">Antitoxin Xre/MbcA/ParS-like toxin-binding domain-containing protein</fullName>
    </recommendedName>
</protein>
<accession>A0A8J2YQ72</accession>
<keyword evidence="3" id="KW-1185">Reference proteome</keyword>
<sequence>MSEHATYEAVERKAHELFGAEYARHWLFKPNRTFAQLPPYEMAQSEVGARLVLRELERTILIE</sequence>
<reference evidence="2" key="1">
    <citation type="journal article" date="2014" name="Int. J. Syst. Evol. Microbiol.">
        <title>Complete genome sequence of Corynebacterium casei LMG S-19264T (=DSM 44701T), isolated from a smear-ripened cheese.</title>
        <authorList>
            <consortium name="US DOE Joint Genome Institute (JGI-PGF)"/>
            <person name="Walter F."/>
            <person name="Albersmeier A."/>
            <person name="Kalinowski J."/>
            <person name="Ruckert C."/>
        </authorList>
    </citation>
    <scope>NUCLEOTIDE SEQUENCE</scope>
    <source>
        <strain evidence="2">CGMCC 1.15725</strain>
    </source>
</reference>